<feature type="chain" id="PRO_5042607977" evidence="1">
    <location>
        <begin position="20"/>
        <end position="125"/>
    </location>
</feature>
<gene>
    <name evidence="2" type="ORF">VN97_g12929</name>
</gene>
<reference evidence="2" key="2">
    <citation type="journal article" date="2016" name="Fungal Biol.">
        <title>Ochratoxin A production by Penicillium thymicola.</title>
        <authorList>
            <person name="Nguyen H.D.T."/>
            <person name="McMullin D.R."/>
            <person name="Ponomareva E."/>
            <person name="Riley R."/>
            <person name="Pomraning K.R."/>
            <person name="Baker S.E."/>
            <person name="Seifert K.A."/>
        </authorList>
    </citation>
    <scope>NUCLEOTIDE SEQUENCE</scope>
    <source>
        <strain evidence="2">DAOM 180753</strain>
    </source>
</reference>
<protein>
    <submittedName>
        <fullName evidence="2">Uncharacterized protein</fullName>
    </submittedName>
</protein>
<keyword evidence="1" id="KW-0732">Signal</keyword>
<sequence>MKLSGLIMLSSCLATLSVAAPMLENQDKRAVSVDLGGSGLEIKRAAEDKRAVSVDLGGSGLEIKRAAEDKRAVSVDLGGSGLEIKRDALDIDAKDIPVVASLATDIVDKLPVNVDIDAPVLPGRV</sequence>
<feature type="signal peptide" evidence="1">
    <location>
        <begin position="1"/>
        <end position="19"/>
    </location>
</feature>
<name>A0AAI9T5I6_PENTH</name>
<accession>A0AAI9T5I6</accession>
<proteinExistence type="predicted"/>
<comment type="caution">
    <text evidence="2">The sequence shown here is derived from an EMBL/GenBank/DDBJ whole genome shotgun (WGS) entry which is preliminary data.</text>
</comment>
<evidence type="ECO:0000313" key="3">
    <source>
        <dbReference type="Proteomes" id="UP001227192"/>
    </source>
</evidence>
<organism evidence="2 3">
    <name type="scientific">Penicillium thymicola</name>
    <dbReference type="NCBI Taxonomy" id="293382"/>
    <lineage>
        <taxon>Eukaryota</taxon>
        <taxon>Fungi</taxon>
        <taxon>Dikarya</taxon>
        <taxon>Ascomycota</taxon>
        <taxon>Pezizomycotina</taxon>
        <taxon>Eurotiomycetes</taxon>
        <taxon>Eurotiomycetidae</taxon>
        <taxon>Eurotiales</taxon>
        <taxon>Aspergillaceae</taxon>
        <taxon>Penicillium</taxon>
    </lineage>
</organism>
<keyword evidence="3" id="KW-1185">Reference proteome</keyword>
<dbReference type="EMBL" id="LACB01001236">
    <property type="protein sequence ID" value="KAJ9480620.1"/>
    <property type="molecule type" value="Genomic_DNA"/>
</dbReference>
<reference evidence="2" key="1">
    <citation type="submission" date="2015-06" db="EMBL/GenBank/DDBJ databases">
        <authorList>
            <person name="Nguyen H."/>
        </authorList>
    </citation>
    <scope>NUCLEOTIDE SEQUENCE</scope>
    <source>
        <strain evidence="2">DAOM 180753</strain>
    </source>
</reference>
<evidence type="ECO:0000256" key="1">
    <source>
        <dbReference type="SAM" id="SignalP"/>
    </source>
</evidence>
<evidence type="ECO:0000313" key="2">
    <source>
        <dbReference type="EMBL" id="KAJ9480620.1"/>
    </source>
</evidence>
<dbReference type="Proteomes" id="UP001227192">
    <property type="component" value="Unassembled WGS sequence"/>
</dbReference>
<dbReference type="AlphaFoldDB" id="A0AAI9T5I6"/>